<dbReference type="InterPro" id="IPR009057">
    <property type="entry name" value="Homeodomain-like_sf"/>
</dbReference>
<name>A0A1H0YY19_STREI</name>
<dbReference type="InterPro" id="IPR018062">
    <property type="entry name" value="HTH_AraC-typ_CS"/>
</dbReference>
<keyword evidence="3" id="KW-0804">Transcription</keyword>
<dbReference type="Gene3D" id="2.60.120.10">
    <property type="entry name" value="Jelly Rolls"/>
    <property type="match status" value="1"/>
</dbReference>
<dbReference type="GO" id="GO:0003700">
    <property type="term" value="F:DNA-binding transcription factor activity"/>
    <property type="evidence" value="ECO:0007669"/>
    <property type="project" value="InterPro"/>
</dbReference>
<keyword evidence="2" id="KW-0238">DNA-binding</keyword>
<dbReference type="GO" id="GO:0043565">
    <property type="term" value="F:sequence-specific DNA binding"/>
    <property type="evidence" value="ECO:0007669"/>
    <property type="project" value="InterPro"/>
</dbReference>
<dbReference type="OrthoDB" id="342399at2"/>
<dbReference type="Gene3D" id="1.10.10.60">
    <property type="entry name" value="Homeodomain-like"/>
    <property type="match status" value="2"/>
</dbReference>
<dbReference type="InterPro" id="IPR014710">
    <property type="entry name" value="RmlC-like_jellyroll"/>
</dbReference>
<feature type="domain" description="HTH araC/xylS-type" evidence="4">
    <location>
        <begin position="233"/>
        <end position="330"/>
    </location>
</feature>
<dbReference type="Pfam" id="PF12833">
    <property type="entry name" value="HTH_18"/>
    <property type="match status" value="1"/>
</dbReference>
<evidence type="ECO:0000313" key="6">
    <source>
        <dbReference type="Proteomes" id="UP000182870"/>
    </source>
</evidence>
<proteinExistence type="predicted"/>
<dbReference type="InterPro" id="IPR018060">
    <property type="entry name" value="HTH_AraC"/>
</dbReference>
<dbReference type="PRINTS" id="PR00032">
    <property type="entry name" value="HTHARAC"/>
</dbReference>
<dbReference type="SMART" id="SM00342">
    <property type="entry name" value="HTH_ARAC"/>
    <property type="match status" value="1"/>
</dbReference>
<dbReference type="InterPro" id="IPR020449">
    <property type="entry name" value="Tscrpt_reg_AraC-type_HTH"/>
</dbReference>
<dbReference type="PROSITE" id="PS00041">
    <property type="entry name" value="HTH_ARAC_FAMILY_1"/>
    <property type="match status" value="1"/>
</dbReference>
<dbReference type="PANTHER" id="PTHR43280">
    <property type="entry name" value="ARAC-FAMILY TRANSCRIPTIONAL REGULATOR"/>
    <property type="match status" value="1"/>
</dbReference>
<sequence length="335" mass="38698">MDAEILDLLRKNNQKSIEWQVIKEGFNADIATHLGDEPVYKFYQTLTDDLEVTASPIAVSVQPVESYVPFHVHNYVELVIPIVGSCVFESRTGTVEIREEDIMIVGRGTIHRVHDISPETIVVNIALKPSAFTYNDLNFMLQPGGGQNISNLLFTILNNENYGDGQYSLFKIEHDAKIVSLIHDTIEEYYQKDIQANQIIHFNILTLFSRLIRQFYHTDYSLEQTKKHQNILMPMLLYIEEHFSDITLEGMAEHFGFNPNYLSSYLKKNTGLTFIKLVHLQRVNVAAEYLQYTKASIEQISLKVGYENPSYFYKMFRKVLGVSPKEFRLKNKVQD</sequence>
<evidence type="ECO:0000256" key="1">
    <source>
        <dbReference type="ARBA" id="ARBA00023015"/>
    </source>
</evidence>
<dbReference type="SUPFAM" id="SSF46689">
    <property type="entry name" value="Homeodomain-like"/>
    <property type="match status" value="1"/>
</dbReference>
<accession>A0A1H0YY19</accession>
<evidence type="ECO:0000256" key="3">
    <source>
        <dbReference type="ARBA" id="ARBA00023163"/>
    </source>
</evidence>
<evidence type="ECO:0000313" key="5">
    <source>
        <dbReference type="EMBL" id="SDQ20157.1"/>
    </source>
</evidence>
<organism evidence="5 6">
    <name type="scientific">Streptococcus equinus</name>
    <name type="common">Streptococcus bovis</name>
    <dbReference type="NCBI Taxonomy" id="1335"/>
    <lineage>
        <taxon>Bacteria</taxon>
        <taxon>Bacillati</taxon>
        <taxon>Bacillota</taxon>
        <taxon>Bacilli</taxon>
        <taxon>Lactobacillales</taxon>
        <taxon>Streptococcaceae</taxon>
        <taxon>Streptococcus</taxon>
    </lineage>
</organism>
<dbReference type="PROSITE" id="PS01124">
    <property type="entry name" value="HTH_ARAC_FAMILY_2"/>
    <property type="match status" value="1"/>
</dbReference>
<dbReference type="Proteomes" id="UP000182870">
    <property type="component" value="Unassembled WGS sequence"/>
</dbReference>
<evidence type="ECO:0000259" key="4">
    <source>
        <dbReference type="PROSITE" id="PS01124"/>
    </source>
</evidence>
<dbReference type="SUPFAM" id="SSF51215">
    <property type="entry name" value="Regulatory protein AraC"/>
    <property type="match status" value="1"/>
</dbReference>
<reference evidence="5 6" key="1">
    <citation type="submission" date="2016-10" db="EMBL/GenBank/DDBJ databases">
        <authorList>
            <person name="de Groot N.N."/>
        </authorList>
    </citation>
    <scope>NUCLEOTIDE SEQUENCE [LARGE SCALE GENOMIC DNA]</scope>
    <source>
        <strain evidence="5 6">Sb05</strain>
    </source>
</reference>
<dbReference type="InterPro" id="IPR037923">
    <property type="entry name" value="HTH-like"/>
</dbReference>
<evidence type="ECO:0000256" key="2">
    <source>
        <dbReference type="ARBA" id="ARBA00023125"/>
    </source>
</evidence>
<protein>
    <submittedName>
        <fullName evidence="5">AraC-like ligand binding domain-containing protein</fullName>
    </submittedName>
</protein>
<keyword evidence="1" id="KW-0805">Transcription regulation</keyword>
<dbReference type="PANTHER" id="PTHR43280:SF28">
    <property type="entry name" value="HTH-TYPE TRANSCRIPTIONAL ACTIVATOR RHAS"/>
    <property type="match status" value="1"/>
</dbReference>
<dbReference type="EMBL" id="FNKE01000001">
    <property type="protein sequence ID" value="SDQ20157.1"/>
    <property type="molecule type" value="Genomic_DNA"/>
</dbReference>
<gene>
    <name evidence="5" type="ORF">SAMN05216392_0936</name>
</gene>
<dbReference type="RefSeq" id="WP_074560634.1">
    <property type="nucleotide sequence ID" value="NZ_FNKE01000001.1"/>
</dbReference>
<dbReference type="AlphaFoldDB" id="A0A1H0YY19"/>